<dbReference type="EMBL" id="JABMIG020000015">
    <property type="protein sequence ID" value="KAL3803136.1"/>
    <property type="molecule type" value="Genomic_DNA"/>
</dbReference>
<dbReference type="Proteomes" id="UP001516023">
    <property type="component" value="Unassembled WGS sequence"/>
</dbReference>
<dbReference type="AlphaFoldDB" id="A0ABD3QU60"/>
<keyword evidence="3" id="KW-1185">Reference proteome</keyword>
<organism evidence="2 3">
    <name type="scientific">Cyclotella cryptica</name>
    <dbReference type="NCBI Taxonomy" id="29204"/>
    <lineage>
        <taxon>Eukaryota</taxon>
        <taxon>Sar</taxon>
        <taxon>Stramenopiles</taxon>
        <taxon>Ochrophyta</taxon>
        <taxon>Bacillariophyta</taxon>
        <taxon>Coscinodiscophyceae</taxon>
        <taxon>Thalassiosirophycidae</taxon>
        <taxon>Stephanodiscales</taxon>
        <taxon>Stephanodiscaceae</taxon>
        <taxon>Cyclotella</taxon>
    </lineage>
</organism>
<feature type="region of interest" description="Disordered" evidence="1">
    <location>
        <begin position="67"/>
        <end position="93"/>
    </location>
</feature>
<proteinExistence type="predicted"/>
<reference evidence="2 3" key="1">
    <citation type="journal article" date="2020" name="G3 (Bethesda)">
        <title>Improved Reference Genome for Cyclotella cryptica CCMP332, a Model for Cell Wall Morphogenesis, Salinity Adaptation, and Lipid Production in Diatoms (Bacillariophyta).</title>
        <authorList>
            <person name="Roberts W.R."/>
            <person name="Downey K.M."/>
            <person name="Ruck E.C."/>
            <person name="Traller J.C."/>
            <person name="Alverson A.J."/>
        </authorList>
    </citation>
    <scope>NUCLEOTIDE SEQUENCE [LARGE SCALE GENOMIC DNA]</scope>
    <source>
        <strain evidence="2 3">CCMP332</strain>
    </source>
</reference>
<sequence length="273" mass="31031">MSNVTGEYSSMNTSMTRQANLHRLKIWERMMQNLTEQQDILLFKMSCTFDLESDYKKNIGESTTATCFDEDTYSPQHETTASQKLDRKEKSANRKLQSADPLIRQLLVDDGKGASLSSYGVLFCEALIQQNQNRPNLRNAEDTSGAVECEEQVNVDSESVEGIRNAILTHCEDNLDVLELLINMLYLPRGQFLKCGNECKDGVTSDTTVSKEENALKSLSERAFLRILKDAMWDACEKEGEDEMLDDLMISDDREYEHNCAGLELQVHKKKKC</sequence>
<accession>A0ABD3QU60</accession>
<comment type="caution">
    <text evidence="2">The sequence shown here is derived from an EMBL/GenBank/DDBJ whole genome shotgun (WGS) entry which is preliminary data.</text>
</comment>
<evidence type="ECO:0000256" key="1">
    <source>
        <dbReference type="SAM" id="MobiDB-lite"/>
    </source>
</evidence>
<evidence type="ECO:0000313" key="2">
    <source>
        <dbReference type="EMBL" id="KAL3803136.1"/>
    </source>
</evidence>
<evidence type="ECO:0000313" key="3">
    <source>
        <dbReference type="Proteomes" id="UP001516023"/>
    </source>
</evidence>
<gene>
    <name evidence="2" type="ORF">HJC23_003411</name>
</gene>
<name>A0ABD3QU60_9STRA</name>
<protein>
    <submittedName>
        <fullName evidence="2">Uncharacterized protein</fullName>
    </submittedName>
</protein>
<feature type="compositionally biased region" description="Polar residues" evidence="1">
    <location>
        <begin position="73"/>
        <end position="83"/>
    </location>
</feature>